<evidence type="ECO:0000256" key="3">
    <source>
        <dbReference type="ARBA" id="ARBA00022692"/>
    </source>
</evidence>
<keyword evidence="4 6" id="KW-1133">Transmembrane helix</keyword>
<feature type="transmembrane region" description="Helical" evidence="6">
    <location>
        <begin position="49"/>
        <end position="68"/>
    </location>
</feature>
<evidence type="ECO:0000256" key="5">
    <source>
        <dbReference type="ARBA" id="ARBA00023136"/>
    </source>
</evidence>
<sequence length="407" mass="43910">MASHRRGIRSANRVARGVNTEHTGTKLNTAIWKAMARAWSRRGHERSSMVQVIKGIAATIGSYALAVYVLDSQIPSFAPFAALLVVQVTVYQSVLHAVRYVAAVVVGLVCAGAIGLTLGEHMLALAVLVSITLIIGQWPRLRGLGPQVAIVGIFTFAAGGGDDPGYLLSLFTTVLCGALLGAATNLLLAPPIRFHDAAVAVEDVSSSAADLLDEIAGELRSDTPLDDVDAWREHAERLSDTVQRSRNEIDYSAENSRLNPRRLAHRQRPVFTDYRDAADTLGRVVGEMQGITLALNYARRYGEAGTDGHLLGDFLPRYADLIDESANALRSFGAYHTGAGLPERSLSDQIDSALQMHDDLTDQLREAQPRDARSIADCGALLVEAERLLSHLRDSDSSLAQETHASE</sequence>
<comment type="caution">
    <text evidence="7">The sequence shown here is derived from an EMBL/GenBank/DDBJ whole genome shotgun (WGS) entry which is preliminary data.</text>
</comment>
<evidence type="ECO:0000256" key="6">
    <source>
        <dbReference type="SAM" id="Phobius"/>
    </source>
</evidence>
<gene>
    <name evidence="7" type="ORF">F7O44_02335</name>
</gene>
<proteinExistence type="predicted"/>
<feature type="transmembrane region" description="Helical" evidence="6">
    <location>
        <begin position="143"/>
        <end position="160"/>
    </location>
</feature>
<dbReference type="InterPro" id="IPR010343">
    <property type="entry name" value="ArAE_1"/>
</dbReference>
<keyword evidence="5 6" id="KW-0472">Membrane</keyword>
<feature type="transmembrane region" description="Helical" evidence="6">
    <location>
        <begin position="98"/>
        <end position="116"/>
    </location>
</feature>
<name>A0A7K3LY02_9ACTN</name>
<dbReference type="AlphaFoldDB" id="A0A7K3LY02"/>
<evidence type="ECO:0000256" key="4">
    <source>
        <dbReference type="ARBA" id="ARBA00022989"/>
    </source>
</evidence>
<dbReference type="GO" id="GO:0005886">
    <property type="term" value="C:plasma membrane"/>
    <property type="evidence" value="ECO:0007669"/>
    <property type="project" value="UniProtKB-SubCell"/>
</dbReference>
<feature type="transmembrane region" description="Helical" evidence="6">
    <location>
        <begin position="74"/>
        <end position="91"/>
    </location>
</feature>
<keyword evidence="8" id="KW-1185">Reference proteome</keyword>
<organism evidence="7 8">
    <name type="scientific">Phytoactinopolyspora mesophila</name>
    <dbReference type="NCBI Taxonomy" id="2650750"/>
    <lineage>
        <taxon>Bacteria</taxon>
        <taxon>Bacillati</taxon>
        <taxon>Actinomycetota</taxon>
        <taxon>Actinomycetes</taxon>
        <taxon>Jiangellales</taxon>
        <taxon>Jiangellaceae</taxon>
        <taxon>Phytoactinopolyspora</taxon>
    </lineage>
</organism>
<reference evidence="7 8" key="1">
    <citation type="submission" date="2019-11" db="EMBL/GenBank/DDBJ databases">
        <authorList>
            <person name="Li X.-J."/>
            <person name="Feng X.-M."/>
        </authorList>
    </citation>
    <scope>NUCLEOTIDE SEQUENCE [LARGE SCALE GENOMIC DNA]</scope>
    <source>
        <strain evidence="7 8">XMNu-373</strain>
    </source>
</reference>
<dbReference type="Proteomes" id="UP000460435">
    <property type="component" value="Unassembled WGS sequence"/>
</dbReference>
<protein>
    <recommendedName>
        <fullName evidence="9">FUSC family protein</fullName>
    </recommendedName>
</protein>
<evidence type="ECO:0008006" key="9">
    <source>
        <dbReference type="Google" id="ProtNLM"/>
    </source>
</evidence>
<comment type="subcellular location">
    <subcellularLocation>
        <location evidence="1">Cell membrane</location>
        <topology evidence="1">Multi-pass membrane protein</topology>
    </subcellularLocation>
</comment>
<evidence type="ECO:0000256" key="2">
    <source>
        <dbReference type="ARBA" id="ARBA00022475"/>
    </source>
</evidence>
<dbReference type="EMBL" id="WLZY01000001">
    <property type="protein sequence ID" value="NDL55903.1"/>
    <property type="molecule type" value="Genomic_DNA"/>
</dbReference>
<evidence type="ECO:0000256" key="1">
    <source>
        <dbReference type="ARBA" id="ARBA00004651"/>
    </source>
</evidence>
<keyword evidence="3 6" id="KW-0812">Transmembrane</keyword>
<evidence type="ECO:0000313" key="7">
    <source>
        <dbReference type="EMBL" id="NDL55903.1"/>
    </source>
</evidence>
<evidence type="ECO:0000313" key="8">
    <source>
        <dbReference type="Proteomes" id="UP000460435"/>
    </source>
</evidence>
<accession>A0A7K3LY02</accession>
<feature type="transmembrane region" description="Helical" evidence="6">
    <location>
        <begin position="166"/>
        <end position="188"/>
    </location>
</feature>
<dbReference type="Pfam" id="PF06081">
    <property type="entry name" value="ArAE_1"/>
    <property type="match status" value="1"/>
</dbReference>
<keyword evidence="2" id="KW-1003">Cell membrane</keyword>